<dbReference type="GO" id="GO:0006950">
    <property type="term" value="P:response to stress"/>
    <property type="evidence" value="ECO:0007669"/>
    <property type="project" value="TreeGrafter"/>
</dbReference>
<dbReference type="PROSITE" id="PS50995">
    <property type="entry name" value="HTH_MARR_2"/>
    <property type="match status" value="1"/>
</dbReference>
<dbReference type="InterPro" id="IPR000835">
    <property type="entry name" value="HTH_MarR-typ"/>
</dbReference>
<dbReference type="Pfam" id="PF12802">
    <property type="entry name" value="MarR_2"/>
    <property type="match status" value="1"/>
</dbReference>
<proteinExistence type="predicted"/>
<dbReference type="AlphaFoldDB" id="S9RE85"/>
<dbReference type="GO" id="GO:0003700">
    <property type="term" value="F:DNA-binding transcription factor activity"/>
    <property type="evidence" value="ECO:0007669"/>
    <property type="project" value="InterPro"/>
</dbReference>
<dbReference type="PRINTS" id="PR00598">
    <property type="entry name" value="HTHMARR"/>
</dbReference>
<organism evidence="2 3">
    <name type="scientific">Salipiger mucosus DSM 16094</name>
    <dbReference type="NCBI Taxonomy" id="1123237"/>
    <lineage>
        <taxon>Bacteria</taxon>
        <taxon>Pseudomonadati</taxon>
        <taxon>Pseudomonadota</taxon>
        <taxon>Alphaproteobacteria</taxon>
        <taxon>Rhodobacterales</taxon>
        <taxon>Roseobacteraceae</taxon>
        <taxon>Salipiger</taxon>
    </lineage>
</organism>
<dbReference type="PANTHER" id="PTHR33164:SF43">
    <property type="entry name" value="HTH-TYPE TRANSCRIPTIONAL REPRESSOR YETL"/>
    <property type="match status" value="1"/>
</dbReference>
<feature type="domain" description="HTH marR-type" evidence="1">
    <location>
        <begin position="22"/>
        <end position="159"/>
    </location>
</feature>
<dbReference type="HOGENOM" id="CLU_083287_27_5_5"/>
<dbReference type="EMBL" id="APVH01000049">
    <property type="protein sequence ID" value="EPX76440.1"/>
    <property type="molecule type" value="Genomic_DNA"/>
</dbReference>
<accession>S9RE85</accession>
<keyword evidence="3" id="KW-1185">Reference proteome</keyword>
<name>S9RE85_9RHOB</name>
<protein>
    <submittedName>
        <fullName evidence="2">Transcriptional regulator, MarR family</fullName>
    </submittedName>
</protein>
<dbReference type="InterPro" id="IPR036388">
    <property type="entry name" value="WH-like_DNA-bd_sf"/>
</dbReference>
<evidence type="ECO:0000313" key="2">
    <source>
        <dbReference type="EMBL" id="EPX76440.1"/>
    </source>
</evidence>
<evidence type="ECO:0000313" key="3">
    <source>
        <dbReference type="Proteomes" id="UP000015347"/>
    </source>
</evidence>
<comment type="caution">
    <text evidence="2">The sequence shown here is derived from an EMBL/GenBank/DDBJ whole genome shotgun (WGS) entry which is preliminary data.</text>
</comment>
<dbReference type="Proteomes" id="UP000015347">
    <property type="component" value="Unassembled WGS sequence"/>
</dbReference>
<dbReference type="SUPFAM" id="SSF46785">
    <property type="entry name" value="Winged helix' DNA-binding domain"/>
    <property type="match status" value="1"/>
</dbReference>
<dbReference type="PANTHER" id="PTHR33164">
    <property type="entry name" value="TRANSCRIPTIONAL REGULATOR, MARR FAMILY"/>
    <property type="match status" value="1"/>
</dbReference>
<reference evidence="3" key="1">
    <citation type="journal article" date="2014" name="Stand. Genomic Sci.">
        <title>Genome sequence of the exopolysaccharide-producing Salipiger mucosus type strain (DSM 16094(T)), a moderately halophilic member of the Roseobacter clade.</title>
        <authorList>
            <person name="Riedel T."/>
            <person name="Spring S."/>
            <person name="Fiebig A."/>
            <person name="Petersen J."/>
            <person name="Kyrpides N.C."/>
            <person name="Goker M."/>
            <person name="Klenk H.P."/>
        </authorList>
    </citation>
    <scope>NUCLEOTIDE SEQUENCE [LARGE SCALE GENOMIC DNA]</scope>
    <source>
        <strain evidence="3">DSM 16094</strain>
    </source>
</reference>
<sequence length="170" mass="18164">MDKISEMLALQRENWPGMAAEHAGVNIAVQRLSRLLERAAQVGLGPFDLSLTEFELLCALRSQPPPHRLTPSALYDAMLISSGGLTKVLGKLEERDLIARPSSTGDRRSRPVALTALGTDLVERAMAAVQRVERPMMTAMGDALGEGASPCDVLVSLALSAEVAGLDETD</sequence>
<dbReference type="STRING" id="1123237.Salmuc_00326"/>
<dbReference type="SMART" id="SM00347">
    <property type="entry name" value="HTH_MARR"/>
    <property type="match status" value="1"/>
</dbReference>
<dbReference type="InterPro" id="IPR039422">
    <property type="entry name" value="MarR/SlyA-like"/>
</dbReference>
<evidence type="ECO:0000259" key="1">
    <source>
        <dbReference type="PROSITE" id="PS50995"/>
    </source>
</evidence>
<dbReference type="eggNOG" id="COG1846">
    <property type="taxonomic scope" value="Bacteria"/>
</dbReference>
<dbReference type="InterPro" id="IPR036390">
    <property type="entry name" value="WH_DNA-bd_sf"/>
</dbReference>
<gene>
    <name evidence="2" type="ORF">Salmuc_00326</name>
</gene>
<dbReference type="Gene3D" id="1.10.10.10">
    <property type="entry name" value="Winged helix-like DNA-binding domain superfamily/Winged helix DNA-binding domain"/>
    <property type="match status" value="1"/>
</dbReference>